<evidence type="ECO:0000256" key="2">
    <source>
        <dbReference type="ARBA" id="ARBA00022676"/>
    </source>
</evidence>
<dbReference type="PaxDb" id="4113-PGSC0003DMT400043331"/>
<dbReference type="InterPro" id="IPR019378">
    <property type="entry name" value="GDP-Fuc_O-FucTrfase"/>
</dbReference>
<dbReference type="EnsemblPlants" id="PGSC0003DMT400043331">
    <property type="protein sequence ID" value="PGSC0003DMT400043331"/>
    <property type="gene ID" value="PGSC0003DMG400016825"/>
</dbReference>
<protein>
    <recommendedName>
        <fullName evidence="6">O-fucosyltransferase family protein</fullName>
    </recommendedName>
</protein>
<sequence>MKNRKHHRETAVFVGFPIILLCRRRSNIFQLVPFFTALSVIVLILFVLMSYIAPPIDSRHDQFISLFYNGTEPRRNLLEEQVIQEPIIDAVVAAHILNAVLVIPKLDQQSYWKDSSNFSEIFDVNWFISYLSKDVKIIKDLPRMGNELIIPHTTRVPRKCNAECYQTRIQPILNKKHAVQLTKFDYRLSNHLDTELQKLRCRVNYHALKFTDPIIEMGRKLVERIRKKSQHFLALHLRFESDMLAFSGCYYGGGDEERRELGKIRKRWKTLRVTNPDKERKNGKCPLTPEEVGLMLRALGFGKDVHIYIASGEIYGGEKTLAPLKAFFPNFYTKETLASKEELAPFSSFSSRMAALDFIVCDESDVFVSNNNGNMARMLAGRRRYFGHKPTIRPNAKKLYKMFTDRNNMTWEEFSSHVQKQQIGFMGDPMEVKPGRGEFHENPSACICEDTNVKAREDVTIPRSPAMIFGEGTDSADDGTRKSFGEVTDRRIIEDEQYWFDTDYMENEVQYCGQDDQLNHLLVLRGFFAFECNIQHYILDKD</sequence>
<name>M1BEG5_SOLTU</name>
<evidence type="ECO:0000256" key="3">
    <source>
        <dbReference type="ARBA" id="ARBA00022679"/>
    </source>
</evidence>
<dbReference type="GO" id="GO:0006004">
    <property type="term" value="P:fucose metabolic process"/>
    <property type="evidence" value="ECO:0007669"/>
    <property type="project" value="UniProtKB-KW"/>
</dbReference>
<proteinExistence type="inferred from homology"/>
<keyword evidence="7" id="KW-0472">Membrane</keyword>
<dbReference type="CDD" id="cd11299">
    <property type="entry name" value="O-FucT_plant"/>
    <property type="match status" value="1"/>
</dbReference>
<dbReference type="Pfam" id="PF10250">
    <property type="entry name" value="O-FucT"/>
    <property type="match status" value="1"/>
</dbReference>
<keyword evidence="2" id="KW-0328">Glycosyltransferase</keyword>
<accession>M1BEG5</accession>
<dbReference type="GO" id="GO:0016757">
    <property type="term" value="F:glycosyltransferase activity"/>
    <property type="evidence" value="ECO:0007669"/>
    <property type="project" value="UniProtKB-KW"/>
</dbReference>
<evidence type="ECO:0000313" key="9">
    <source>
        <dbReference type="Proteomes" id="UP000011115"/>
    </source>
</evidence>
<dbReference type="PANTHER" id="PTHR31818">
    <property type="entry name" value="O-FUCOSYLTRANSFERASE 16"/>
    <property type="match status" value="1"/>
</dbReference>
<feature type="transmembrane region" description="Helical" evidence="7">
    <location>
        <begin position="31"/>
        <end position="53"/>
    </location>
</feature>
<evidence type="ECO:0000313" key="8">
    <source>
        <dbReference type="EnsemblPlants" id="PGSC0003DMT400043331"/>
    </source>
</evidence>
<dbReference type="AlphaFoldDB" id="M1BEG5"/>
<evidence type="ECO:0000256" key="7">
    <source>
        <dbReference type="SAM" id="Phobius"/>
    </source>
</evidence>
<comment type="similarity">
    <text evidence="1">Belongs to the glycosyltransferase GT106 family.</text>
</comment>
<dbReference type="Gramene" id="PGSC0003DMT400043331">
    <property type="protein sequence ID" value="PGSC0003DMT400043331"/>
    <property type="gene ID" value="PGSC0003DMG400016825"/>
</dbReference>
<dbReference type="InterPro" id="IPR024709">
    <property type="entry name" value="FucosylTrfase_pln"/>
</dbReference>
<dbReference type="HOGENOM" id="CLU_018420_6_0_1"/>
<keyword evidence="9" id="KW-1185">Reference proteome</keyword>
<evidence type="ECO:0000256" key="6">
    <source>
        <dbReference type="ARBA" id="ARBA00030350"/>
    </source>
</evidence>
<evidence type="ECO:0000256" key="4">
    <source>
        <dbReference type="ARBA" id="ARBA00023253"/>
    </source>
</evidence>
<evidence type="ECO:0000256" key="1">
    <source>
        <dbReference type="ARBA" id="ARBA00007737"/>
    </source>
</evidence>
<keyword evidence="7" id="KW-0812">Transmembrane</keyword>
<reference evidence="9" key="1">
    <citation type="journal article" date="2011" name="Nature">
        <title>Genome sequence and analysis of the tuber crop potato.</title>
        <authorList>
            <consortium name="The Potato Genome Sequencing Consortium"/>
        </authorList>
    </citation>
    <scope>NUCLEOTIDE SEQUENCE [LARGE SCALE GENOMIC DNA]</scope>
    <source>
        <strain evidence="9">cv. DM1-3 516 R44</strain>
    </source>
</reference>
<keyword evidence="5" id="KW-0119">Carbohydrate metabolism</keyword>
<keyword evidence="3" id="KW-0808">Transferase</keyword>
<dbReference type="InParanoid" id="M1BEG5"/>
<organism evidence="8 9">
    <name type="scientific">Solanum tuberosum</name>
    <name type="common">Potato</name>
    <dbReference type="NCBI Taxonomy" id="4113"/>
    <lineage>
        <taxon>Eukaryota</taxon>
        <taxon>Viridiplantae</taxon>
        <taxon>Streptophyta</taxon>
        <taxon>Embryophyta</taxon>
        <taxon>Tracheophyta</taxon>
        <taxon>Spermatophyta</taxon>
        <taxon>Magnoliopsida</taxon>
        <taxon>eudicotyledons</taxon>
        <taxon>Gunneridae</taxon>
        <taxon>Pentapetalae</taxon>
        <taxon>asterids</taxon>
        <taxon>lamiids</taxon>
        <taxon>Solanales</taxon>
        <taxon>Solanaceae</taxon>
        <taxon>Solanoideae</taxon>
        <taxon>Solaneae</taxon>
        <taxon>Solanum</taxon>
    </lineage>
</organism>
<dbReference type="Proteomes" id="UP000011115">
    <property type="component" value="Unassembled WGS sequence"/>
</dbReference>
<dbReference type="PANTHER" id="PTHR31818:SF13">
    <property type="entry name" value="O-FUCOSYLTRANSFERASE FAMILY PROTEIN"/>
    <property type="match status" value="1"/>
</dbReference>
<dbReference type="eggNOG" id="ENOG502QRBP">
    <property type="taxonomic scope" value="Eukaryota"/>
</dbReference>
<keyword evidence="4" id="KW-0294">Fucose metabolism</keyword>
<reference evidence="8" key="2">
    <citation type="submission" date="2015-06" db="UniProtKB">
        <authorList>
            <consortium name="EnsemblPlants"/>
        </authorList>
    </citation>
    <scope>IDENTIFICATION</scope>
    <source>
        <strain evidence="8">DM1-3 516 R44</strain>
    </source>
</reference>
<dbReference type="OMA" id="PHSMRVP"/>
<evidence type="ECO:0000256" key="5">
    <source>
        <dbReference type="ARBA" id="ARBA00023277"/>
    </source>
</evidence>
<keyword evidence="7" id="KW-1133">Transmembrane helix</keyword>